<dbReference type="InterPro" id="IPR008507">
    <property type="entry name" value="DUF789"/>
</dbReference>
<sequence>MLEEVISPKGFITRSLLWEDATSHCHWANNSSKRRKNILGSCLQNSLLPVVSLGLTSDSGNLPTSEPKSRKSTRKTRKKGKQNGWPLYYRDHSDSVESSSIPGNFPPEVSICTQPAIDRCSIRLCDISRAEKNPETAISTSSRSISTRAVMVDQVLDHCNIGNAACSGVNDETGSVYSRGEDEAAYTFQKSTAPQCASRFVGATNRSQVSSKSCSSGAANASPSVKRDRCSRKTAASSSGALRPSRGGEYWRTRKEVNHAVWKRVQRNNPDEETTDECKYADSDCMGKGEVASDSATSVADLARIPSKFGGKLMSIIPDKSTPGQGHKHSSGNGSRKGNTEKSTHPPSKSNSIYEVGCFSAPESYPQISDDISSSESSVVQVGERTSAEETHLPNKETSGWRPGAARGSQWFPVGQGDDDPSKARLTDSLTFDRSTTENDEVGSSVAAGDRGKSSSETDLDEIIRAVEEGWRLETAPEALHRMAGRPLTEFERFLHSATPDLGQLSDVNVLEPGNEILGQRPIPNIPLRRLWEWYQRPGNYGLEVKVDGRPMTPTRSDGDRSNFRAYFVPYLSAVQLIGRSSGGGSPQVGHSPIFSVLLPSPRKKATDPAVDSCNVLFEYFESDPPQLRPPLYQKIKELLGGGGASSDPRMSGDPSKLERLNLHDLHSGSWFSVAWYPIYRIPDGALRAAFLTFHSLGVFASGTSSRVVISPVVGLLSYNAKGEGWFRGVAEERLRVLERTASLIARSTVPATSGGNRHHPDYEFFTHRR</sequence>
<feature type="region of interest" description="Disordered" evidence="1">
    <location>
        <begin position="209"/>
        <end position="247"/>
    </location>
</feature>
<dbReference type="OrthoDB" id="1920576at2759"/>
<dbReference type="Pfam" id="PF05623">
    <property type="entry name" value="DUF789"/>
    <property type="match status" value="2"/>
</dbReference>
<evidence type="ECO:0000313" key="3">
    <source>
        <dbReference type="Proteomes" id="UP000663760"/>
    </source>
</evidence>
<name>A0A7I8LKL1_SPIIN</name>
<accession>A0A7I8LKL1</accession>
<dbReference type="PANTHER" id="PTHR32010">
    <property type="entry name" value="PHOTOSYSTEM II STABILITY/ASSEMBLY FACTOR HCF136, CHLOROPLASTIC"/>
    <property type="match status" value="1"/>
</dbReference>
<organism evidence="2 3">
    <name type="scientific">Spirodela intermedia</name>
    <name type="common">Intermediate duckweed</name>
    <dbReference type="NCBI Taxonomy" id="51605"/>
    <lineage>
        <taxon>Eukaryota</taxon>
        <taxon>Viridiplantae</taxon>
        <taxon>Streptophyta</taxon>
        <taxon>Embryophyta</taxon>
        <taxon>Tracheophyta</taxon>
        <taxon>Spermatophyta</taxon>
        <taxon>Magnoliopsida</taxon>
        <taxon>Liliopsida</taxon>
        <taxon>Araceae</taxon>
        <taxon>Lemnoideae</taxon>
        <taxon>Spirodela</taxon>
    </lineage>
</organism>
<dbReference type="AlphaFoldDB" id="A0A7I8LKL1"/>
<protein>
    <submittedName>
        <fullName evidence="2">Uncharacterized protein</fullName>
    </submittedName>
</protein>
<proteinExistence type="predicted"/>
<feature type="region of interest" description="Disordered" evidence="1">
    <location>
        <begin position="58"/>
        <end position="91"/>
    </location>
</feature>
<feature type="compositionally biased region" description="Low complexity" evidence="1">
    <location>
        <begin position="368"/>
        <end position="378"/>
    </location>
</feature>
<dbReference type="Proteomes" id="UP000663760">
    <property type="component" value="Chromosome 18"/>
</dbReference>
<feature type="compositionally biased region" description="Basic residues" evidence="1">
    <location>
        <begin position="70"/>
        <end position="81"/>
    </location>
</feature>
<gene>
    <name evidence="2" type="ORF">SI8410_18021309</name>
</gene>
<feature type="compositionally biased region" description="Polar residues" evidence="1">
    <location>
        <begin position="209"/>
        <end position="223"/>
    </location>
</feature>
<evidence type="ECO:0000256" key="1">
    <source>
        <dbReference type="SAM" id="MobiDB-lite"/>
    </source>
</evidence>
<feature type="region of interest" description="Disordered" evidence="1">
    <location>
        <begin position="313"/>
        <end position="460"/>
    </location>
</feature>
<reference evidence="2" key="1">
    <citation type="submission" date="2020-02" db="EMBL/GenBank/DDBJ databases">
        <authorList>
            <person name="Scholz U."/>
            <person name="Mascher M."/>
            <person name="Fiebig A."/>
        </authorList>
    </citation>
    <scope>NUCLEOTIDE SEQUENCE</scope>
</reference>
<evidence type="ECO:0000313" key="2">
    <source>
        <dbReference type="EMBL" id="CAA7410631.1"/>
    </source>
</evidence>
<keyword evidence="3" id="KW-1185">Reference proteome</keyword>
<feature type="compositionally biased region" description="Basic and acidic residues" evidence="1">
    <location>
        <begin position="450"/>
        <end position="460"/>
    </location>
</feature>
<feature type="compositionally biased region" description="Basic and acidic residues" evidence="1">
    <location>
        <begin position="386"/>
        <end position="395"/>
    </location>
</feature>
<dbReference type="PANTHER" id="PTHR32010:SF18">
    <property type="entry name" value="DUF789 FAMILY PROTEIN"/>
    <property type="match status" value="1"/>
</dbReference>
<dbReference type="EMBL" id="LR746281">
    <property type="protein sequence ID" value="CAA7410631.1"/>
    <property type="molecule type" value="Genomic_DNA"/>
</dbReference>